<dbReference type="EMBL" id="ABED02000024">
    <property type="protein sequence ID" value="EDP21949.1"/>
    <property type="molecule type" value="Genomic_DNA"/>
</dbReference>
<dbReference type="PANTHER" id="PTHR33221">
    <property type="entry name" value="WINGED HELIX-TURN-HELIX TRANSCRIPTIONAL REGULATOR, RRF2 FAMILY"/>
    <property type="match status" value="1"/>
</dbReference>
<dbReference type="PROSITE" id="PS51197">
    <property type="entry name" value="HTH_RRF2_2"/>
    <property type="match status" value="1"/>
</dbReference>
<dbReference type="GO" id="GO:0003677">
    <property type="term" value="F:DNA binding"/>
    <property type="evidence" value="ECO:0007669"/>
    <property type="project" value="UniProtKB-KW"/>
</dbReference>
<dbReference type="SUPFAM" id="SSF46785">
    <property type="entry name" value="Winged helix' DNA-binding domain"/>
    <property type="match status" value="1"/>
</dbReference>
<gene>
    <name evidence="2" type="ORF">FAEPRAM212_01267</name>
</gene>
<dbReference type="PANTHER" id="PTHR33221:SF5">
    <property type="entry name" value="HTH-TYPE TRANSCRIPTIONAL REGULATOR ISCR"/>
    <property type="match status" value="1"/>
</dbReference>
<dbReference type="HOGENOM" id="CLU_107144_0_1_9"/>
<dbReference type="InterPro" id="IPR000944">
    <property type="entry name" value="Tscrpt_reg_Rrf2"/>
</dbReference>
<dbReference type="Proteomes" id="UP000005945">
    <property type="component" value="Unassembled WGS sequence"/>
</dbReference>
<name>A8SA73_9FIRM</name>
<comment type="caution">
    <text evidence="2">The sequence shown here is derived from an EMBL/GenBank/DDBJ whole genome shotgun (WGS) entry which is preliminary data.</text>
</comment>
<dbReference type="GO" id="GO:0005829">
    <property type="term" value="C:cytosol"/>
    <property type="evidence" value="ECO:0007669"/>
    <property type="project" value="TreeGrafter"/>
</dbReference>
<dbReference type="NCBIfam" id="TIGR00738">
    <property type="entry name" value="rrf2_super"/>
    <property type="match status" value="1"/>
</dbReference>
<evidence type="ECO:0000256" key="1">
    <source>
        <dbReference type="ARBA" id="ARBA00023125"/>
    </source>
</evidence>
<evidence type="ECO:0000313" key="3">
    <source>
        <dbReference type="Proteomes" id="UP000005945"/>
    </source>
</evidence>
<dbReference type="InterPro" id="IPR036390">
    <property type="entry name" value="WH_DNA-bd_sf"/>
</dbReference>
<dbReference type="Gene3D" id="1.10.10.10">
    <property type="entry name" value="Winged helix-like DNA-binding domain superfamily/Winged helix DNA-binding domain"/>
    <property type="match status" value="1"/>
</dbReference>
<dbReference type="PROSITE" id="PS01332">
    <property type="entry name" value="HTH_RRF2_1"/>
    <property type="match status" value="1"/>
</dbReference>
<accession>A8SA73</accession>
<evidence type="ECO:0000313" key="2">
    <source>
        <dbReference type="EMBL" id="EDP21949.1"/>
    </source>
</evidence>
<proteinExistence type="predicted"/>
<dbReference type="InterPro" id="IPR036388">
    <property type="entry name" value="WH-like_DNA-bd_sf"/>
</dbReference>
<keyword evidence="1" id="KW-0238">DNA-binding</keyword>
<sequence>MITDLFCLHKRFLLCKIRVTCYTINCNKERTTMKFSTKSRYALRLMAELARYAPGTTVSLKEISERQNLSLKYLEQIVTPLARVGLVKSERGSQGGYRLTKDPADYTAGEILRAIEGSVAPIPCLGSVTNECPMSEQCFTLPFWAGLDEVINQYIDSVTLEQLASQLPAPDSAAQESCCSCGGAKNENK</sequence>
<dbReference type="GO" id="GO:0003700">
    <property type="term" value="F:DNA-binding transcription factor activity"/>
    <property type="evidence" value="ECO:0007669"/>
    <property type="project" value="TreeGrafter"/>
</dbReference>
<protein>
    <submittedName>
        <fullName evidence="2">Transcriptional regulator, Rrf2 family</fullName>
    </submittedName>
</protein>
<dbReference type="Pfam" id="PF02082">
    <property type="entry name" value="Rrf2"/>
    <property type="match status" value="1"/>
</dbReference>
<dbReference type="InterPro" id="IPR030489">
    <property type="entry name" value="TR_Rrf2-type_CS"/>
</dbReference>
<organism evidence="2 3">
    <name type="scientific">Faecalibacterium prausnitzii M21/2</name>
    <dbReference type="NCBI Taxonomy" id="411485"/>
    <lineage>
        <taxon>Bacteria</taxon>
        <taxon>Bacillati</taxon>
        <taxon>Bacillota</taxon>
        <taxon>Clostridia</taxon>
        <taxon>Eubacteriales</taxon>
        <taxon>Oscillospiraceae</taxon>
        <taxon>Faecalibacterium</taxon>
    </lineage>
</organism>
<reference evidence="2 3" key="2">
    <citation type="submission" date="2007-09" db="EMBL/GenBank/DDBJ databases">
        <authorList>
            <person name="Fulton L."/>
            <person name="Clifton S."/>
            <person name="Fulton B."/>
            <person name="Xu J."/>
            <person name="Minx P."/>
            <person name="Pepin K.H."/>
            <person name="Johnson M."/>
            <person name="Thiruvilangam P."/>
            <person name="Bhonagiri V."/>
            <person name="Nash W.E."/>
            <person name="Mardis E.R."/>
            <person name="Wilson R.K."/>
        </authorList>
    </citation>
    <scope>NUCLEOTIDE SEQUENCE [LARGE SCALE GENOMIC DNA]</scope>
    <source>
        <strain evidence="2 3">M21/2</strain>
    </source>
</reference>
<reference evidence="2 3" key="1">
    <citation type="submission" date="2007-09" db="EMBL/GenBank/DDBJ databases">
        <title>Draft genome sequence of Faecalibacterium prausnitzii M21/2.</title>
        <authorList>
            <person name="Sudarsanam P."/>
            <person name="Ley R."/>
            <person name="Guruge J."/>
            <person name="Turnbaugh P.J."/>
            <person name="Mahowald M."/>
            <person name="Liep D."/>
            <person name="Gordon J."/>
        </authorList>
    </citation>
    <scope>NUCLEOTIDE SEQUENCE [LARGE SCALE GENOMIC DNA]</scope>
    <source>
        <strain evidence="2 3">M21/2</strain>
    </source>
</reference>
<dbReference type="AlphaFoldDB" id="A8SA73"/>